<dbReference type="RefSeq" id="WP_019973750.1">
    <property type="nucleotide sequence ID" value="NZ_BJXC01000001.1"/>
</dbReference>
<reference evidence="2 3" key="1">
    <citation type="submission" date="2019-07" db="EMBL/GenBank/DDBJ databases">
        <title>Whole genome shotgun sequence of Empedobacter brevis NBRC 14943.</title>
        <authorList>
            <person name="Hosoyama A."/>
            <person name="Uohara A."/>
            <person name="Ohji S."/>
            <person name="Ichikawa N."/>
        </authorList>
    </citation>
    <scope>NUCLEOTIDE SEQUENCE [LARGE SCALE GENOMIC DNA]</scope>
    <source>
        <strain evidence="2 3">NBRC 14943</strain>
    </source>
</reference>
<dbReference type="AlphaFoldDB" id="A0A511NDQ6"/>
<dbReference type="InterPro" id="IPR000639">
    <property type="entry name" value="Epox_hydrolase-like"/>
</dbReference>
<accession>A0A511NDQ6</accession>
<comment type="caution">
    <text evidence="2">The sequence shown here is derived from an EMBL/GenBank/DDBJ whole genome shotgun (WGS) entry which is preliminary data.</text>
</comment>
<dbReference type="PANTHER" id="PTHR43798">
    <property type="entry name" value="MONOACYLGLYCEROL LIPASE"/>
    <property type="match status" value="1"/>
</dbReference>
<dbReference type="EMBL" id="BJXC01000001">
    <property type="protein sequence ID" value="GEM50461.1"/>
    <property type="molecule type" value="Genomic_DNA"/>
</dbReference>
<dbReference type="OrthoDB" id="9776853at2"/>
<dbReference type="PANTHER" id="PTHR43798:SF33">
    <property type="entry name" value="HYDROLASE, PUTATIVE (AFU_ORTHOLOGUE AFUA_2G14860)-RELATED"/>
    <property type="match status" value="1"/>
</dbReference>
<sequence length="261" mass="30650">MLAHTTYTHPTSTEWVTFVHGAGGSSTIWFKQIREFRKHFNILLLDLRGHGRSKNNLKSLFEKRYTFKSVAKDVIEVLDHLKIKQTHFVGMSLGTIVIRQLAEDYSDRFRSMVMGGAIMKMNYQSRFLMTVGNLFKHMIPYLVLYRIFAFAIMPRSAHKESRNLFINEAKKLYQKEFLKWFKLTADINPLLKWFREVELNIPTLYVMGAEDHMFLPSIQQLIKTHKTYSELIVIDDCGHVVNVDQPQLFNDKVIAYINRIK</sequence>
<proteinExistence type="predicted"/>
<dbReference type="Pfam" id="PF00561">
    <property type="entry name" value="Abhydrolase_1"/>
    <property type="match status" value="1"/>
</dbReference>
<evidence type="ECO:0000259" key="1">
    <source>
        <dbReference type="Pfam" id="PF00561"/>
    </source>
</evidence>
<feature type="domain" description="AB hydrolase-1" evidence="1">
    <location>
        <begin position="15"/>
        <end position="117"/>
    </location>
</feature>
<gene>
    <name evidence="2" type="ORF">EB1_02510</name>
</gene>
<organism evidence="2 3">
    <name type="scientific">Empedobacter brevis NBRC 14943 = ATCC 43319</name>
    <dbReference type="NCBI Taxonomy" id="1218108"/>
    <lineage>
        <taxon>Bacteria</taxon>
        <taxon>Pseudomonadati</taxon>
        <taxon>Bacteroidota</taxon>
        <taxon>Flavobacteriia</taxon>
        <taxon>Flavobacteriales</taxon>
        <taxon>Weeksellaceae</taxon>
        <taxon>Empedobacter</taxon>
    </lineage>
</organism>
<dbReference type="InterPro" id="IPR000073">
    <property type="entry name" value="AB_hydrolase_1"/>
</dbReference>
<dbReference type="Proteomes" id="UP000321245">
    <property type="component" value="Unassembled WGS sequence"/>
</dbReference>
<dbReference type="Gene3D" id="3.40.50.1820">
    <property type="entry name" value="alpha/beta hydrolase"/>
    <property type="match status" value="1"/>
</dbReference>
<dbReference type="STRING" id="1218108.GCA_000382425_00250"/>
<dbReference type="InterPro" id="IPR029058">
    <property type="entry name" value="AB_hydrolase_fold"/>
</dbReference>
<dbReference type="SUPFAM" id="SSF53474">
    <property type="entry name" value="alpha/beta-Hydrolases"/>
    <property type="match status" value="1"/>
</dbReference>
<dbReference type="PRINTS" id="PR00412">
    <property type="entry name" value="EPOXHYDRLASE"/>
</dbReference>
<dbReference type="GO" id="GO:0016787">
    <property type="term" value="F:hydrolase activity"/>
    <property type="evidence" value="ECO:0007669"/>
    <property type="project" value="UniProtKB-KW"/>
</dbReference>
<dbReference type="GeneID" id="84648546"/>
<protein>
    <submittedName>
        <fullName evidence="2">Alpha/beta hydrolase</fullName>
    </submittedName>
</protein>
<evidence type="ECO:0000313" key="2">
    <source>
        <dbReference type="EMBL" id="GEM50461.1"/>
    </source>
</evidence>
<keyword evidence="2" id="KW-0378">Hydrolase</keyword>
<dbReference type="GO" id="GO:0016020">
    <property type="term" value="C:membrane"/>
    <property type="evidence" value="ECO:0007669"/>
    <property type="project" value="TreeGrafter"/>
</dbReference>
<evidence type="ECO:0000313" key="3">
    <source>
        <dbReference type="Proteomes" id="UP000321245"/>
    </source>
</evidence>
<keyword evidence="3" id="KW-1185">Reference proteome</keyword>
<name>A0A511NDQ6_9FLAO</name>
<dbReference type="InterPro" id="IPR050266">
    <property type="entry name" value="AB_hydrolase_sf"/>
</dbReference>